<proteinExistence type="predicted"/>
<reference evidence="1" key="1">
    <citation type="submission" date="2021-02" db="EMBL/GenBank/DDBJ databases">
        <title>Infant gut strain persistence is associated with maternal origin, phylogeny, and functional potential including surface adhesion and iron acquisition.</title>
        <authorList>
            <person name="Lou Y.C."/>
        </authorList>
    </citation>
    <scope>NUCLEOTIDE SEQUENCE</scope>
    <source>
        <strain evidence="1">L2_039_000G1_dasL2_039_000G1_maxbin2.maxbin.077</strain>
    </source>
</reference>
<gene>
    <name evidence="1" type="ORF">KH315_06200</name>
</gene>
<organism evidence="1 2">
    <name type="scientific">Faecalibacterium prausnitzii</name>
    <dbReference type="NCBI Taxonomy" id="853"/>
    <lineage>
        <taxon>Bacteria</taxon>
        <taxon>Bacillati</taxon>
        <taxon>Bacillota</taxon>
        <taxon>Clostridia</taxon>
        <taxon>Eubacteriales</taxon>
        <taxon>Oscillospiraceae</taxon>
        <taxon>Faecalibacterium</taxon>
    </lineage>
</organism>
<dbReference type="Proteomes" id="UP000811365">
    <property type="component" value="Unassembled WGS sequence"/>
</dbReference>
<sequence>MKNGGWVRWRHWTENGLVAFGQMPLRDVGRELQKFEAEALKILKETGADHVLYGVKEYDSDGDLDMVRFYLEPMSEQEFEDRVVKNSTGMTVYAVHKR</sequence>
<comment type="caution">
    <text evidence="1">The sequence shown here is derived from an EMBL/GenBank/DDBJ whole genome shotgun (WGS) entry which is preliminary data.</text>
</comment>
<name>A0A9E1GJV5_9FIRM</name>
<dbReference type="EMBL" id="JAGZYH010000019">
    <property type="protein sequence ID" value="MBS6621741.1"/>
    <property type="molecule type" value="Genomic_DNA"/>
</dbReference>
<evidence type="ECO:0000313" key="1">
    <source>
        <dbReference type="EMBL" id="MBS6621741.1"/>
    </source>
</evidence>
<accession>A0A9E1GJV5</accession>
<evidence type="ECO:0000313" key="2">
    <source>
        <dbReference type="Proteomes" id="UP000811365"/>
    </source>
</evidence>
<protein>
    <submittedName>
        <fullName evidence="1">Uncharacterized protein</fullName>
    </submittedName>
</protein>
<dbReference type="AlphaFoldDB" id="A0A9E1GJV5"/>